<proteinExistence type="predicted"/>
<keyword evidence="4" id="KW-1185">Reference proteome</keyword>
<evidence type="ECO:0000313" key="4">
    <source>
        <dbReference type="Proteomes" id="UP001182556"/>
    </source>
</evidence>
<dbReference type="SUPFAM" id="SSF57959">
    <property type="entry name" value="Leucine zipper domain"/>
    <property type="match status" value="1"/>
</dbReference>
<dbReference type="InterPro" id="IPR046347">
    <property type="entry name" value="bZIP_sf"/>
</dbReference>
<feature type="compositionally biased region" description="Polar residues" evidence="1">
    <location>
        <begin position="195"/>
        <end position="210"/>
    </location>
</feature>
<evidence type="ECO:0000313" key="3">
    <source>
        <dbReference type="EMBL" id="KAK1924421.1"/>
    </source>
</evidence>
<evidence type="ECO:0000259" key="2">
    <source>
        <dbReference type="PROSITE" id="PS00036"/>
    </source>
</evidence>
<feature type="domain" description="BZIP" evidence="2">
    <location>
        <begin position="219"/>
        <end position="233"/>
    </location>
</feature>
<feature type="region of interest" description="Disordered" evidence="1">
    <location>
        <begin position="1"/>
        <end position="35"/>
    </location>
</feature>
<dbReference type="AlphaFoldDB" id="A0AAD9CYG5"/>
<feature type="region of interest" description="Disordered" evidence="1">
    <location>
        <begin position="149"/>
        <end position="227"/>
    </location>
</feature>
<sequence>MAETTDVLANVLHLPTERGSTHPEDRHPAAGSSESNVLAYLKDAFPEAAASAATASYNYPPRGAQPPPPNLNTIPSPQPNLHPSPSHPQPPAQASAPSQAPGEGTAEINPQLTDLAAIAAANTLTGGTHYSTDYNGKYVDYGALGEMGGKRKKMPHERAGWTEMDQEGPRKRGRKKVMPLATAPGGGTQPEAYNLNLNTAAGSNSGTSPDGQAEVKLSRAEQNKRAQQAFRRRREERMKDLEHAVATIPSLQSRLHDAEGKLKENSLSLEASIIEASALRALLVNLSRSFGISILKPDGMLALHPSDVRAEGANRPEDLDVAFETLSRQARELARTNAAGREEK</sequence>
<dbReference type="Gene3D" id="1.20.5.170">
    <property type="match status" value="1"/>
</dbReference>
<evidence type="ECO:0000256" key="1">
    <source>
        <dbReference type="SAM" id="MobiDB-lite"/>
    </source>
</evidence>
<accession>A0AAD9CYG5</accession>
<feature type="compositionally biased region" description="Low complexity" evidence="1">
    <location>
        <begin position="92"/>
        <end position="101"/>
    </location>
</feature>
<organism evidence="3 4">
    <name type="scientific">Papiliotrema laurentii</name>
    <name type="common">Cryptococcus laurentii</name>
    <dbReference type="NCBI Taxonomy" id="5418"/>
    <lineage>
        <taxon>Eukaryota</taxon>
        <taxon>Fungi</taxon>
        <taxon>Dikarya</taxon>
        <taxon>Basidiomycota</taxon>
        <taxon>Agaricomycotina</taxon>
        <taxon>Tremellomycetes</taxon>
        <taxon>Tremellales</taxon>
        <taxon>Rhynchogastremaceae</taxon>
        <taxon>Papiliotrema</taxon>
    </lineage>
</organism>
<feature type="compositionally biased region" description="Basic and acidic residues" evidence="1">
    <location>
        <begin position="15"/>
        <end position="28"/>
    </location>
</feature>
<dbReference type="Proteomes" id="UP001182556">
    <property type="component" value="Unassembled WGS sequence"/>
</dbReference>
<protein>
    <recommendedName>
        <fullName evidence="2">BZIP domain-containing protein</fullName>
    </recommendedName>
</protein>
<reference evidence="3" key="1">
    <citation type="submission" date="2023-02" db="EMBL/GenBank/DDBJ databases">
        <title>Identification and recombinant expression of a fungal hydrolase from Papiliotrema laurentii that hydrolyzes apple cutin and clears colloidal polyester polyurethane.</title>
        <authorList>
            <consortium name="DOE Joint Genome Institute"/>
            <person name="Roman V.A."/>
            <person name="Bojanowski C."/>
            <person name="Crable B.R."/>
            <person name="Wagner D.N."/>
            <person name="Hung C.S."/>
            <person name="Nadeau L.J."/>
            <person name="Schratz L."/>
            <person name="Haridas S."/>
            <person name="Pangilinan J."/>
            <person name="Lipzen A."/>
            <person name="Na H."/>
            <person name="Yan M."/>
            <person name="Ng V."/>
            <person name="Grigoriev I.V."/>
            <person name="Spatafora J.W."/>
            <person name="Barlow D."/>
            <person name="Biffinger J."/>
            <person name="Kelley-Loughnane N."/>
            <person name="Varaljay V.A."/>
            <person name="Crookes-Goodson W.J."/>
        </authorList>
    </citation>
    <scope>NUCLEOTIDE SEQUENCE</scope>
    <source>
        <strain evidence="3">5307AH</strain>
    </source>
</reference>
<comment type="caution">
    <text evidence="3">The sequence shown here is derived from an EMBL/GenBank/DDBJ whole genome shotgun (WGS) entry which is preliminary data.</text>
</comment>
<dbReference type="GO" id="GO:0003700">
    <property type="term" value="F:DNA-binding transcription factor activity"/>
    <property type="evidence" value="ECO:0007669"/>
    <property type="project" value="InterPro"/>
</dbReference>
<dbReference type="EMBL" id="JAODAN010000005">
    <property type="protein sequence ID" value="KAK1924421.1"/>
    <property type="molecule type" value="Genomic_DNA"/>
</dbReference>
<feature type="region of interest" description="Disordered" evidence="1">
    <location>
        <begin position="56"/>
        <end position="106"/>
    </location>
</feature>
<dbReference type="InterPro" id="IPR004827">
    <property type="entry name" value="bZIP"/>
</dbReference>
<gene>
    <name evidence="3" type="ORF">DB88DRAFT_490350</name>
</gene>
<name>A0AAD9CYG5_PAPLA</name>
<feature type="compositionally biased region" description="Pro residues" evidence="1">
    <location>
        <begin position="63"/>
        <end position="91"/>
    </location>
</feature>
<dbReference type="PROSITE" id="PS00036">
    <property type="entry name" value="BZIP_BASIC"/>
    <property type="match status" value="1"/>
</dbReference>